<proteinExistence type="predicted"/>
<comment type="caution">
    <text evidence="6">The sequence shown here is derived from an EMBL/GenBank/DDBJ whole genome shotgun (WGS) entry which is preliminary data.</text>
</comment>
<name>A0A9Q4EHU5_9BACI</name>
<dbReference type="GO" id="GO:0003677">
    <property type="term" value="F:DNA binding"/>
    <property type="evidence" value="ECO:0007669"/>
    <property type="project" value="UniProtKB-UniRule"/>
</dbReference>
<feature type="DNA-binding region" description="H-T-H motif" evidence="4">
    <location>
        <begin position="29"/>
        <end position="48"/>
    </location>
</feature>
<evidence type="ECO:0000256" key="1">
    <source>
        <dbReference type="ARBA" id="ARBA00023015"/>
    </source>
</evidence>
<sequence length="191" mass="20750">MSPRAGLHQKMIIEAAAEIADQEGINGVTLAALSKKMNVRPPSLYNHISGLQGIRTELAVSGLTRLFDQMADSVKEQKGESALLSLGDAYVGFAVENPGYYEATLLKIQDERAESLSNQIVRLVTKLLIDSGYANEQTVIHATRGLRSLLHGFATLIGKEAFELKEVISDSLAFSIRLFLSGLSTNNKSIM</sequence>
<protein>
    <submittedName>
        <fullName evidence="6">WHG domain-containing protein</fullName>
    </submittedName>
</protein>
<organism evidence="6 7">
    <name type="scientific">Bacillus halotolerans</name>
    <dbReference type="NCBI Taxonomy" id="260554"/>
    <lineage>
        <taxon>Bacteria</taxon>
        <taxon>Bacillati</taxon>
        <taxon>Bacillota</taxon>
        <taxon>Bacilli</taxon>
        <taxon>Bacillales</taxon>
        <taxon>Bacillaceae</taxon>
        <taxon>Bacillus</taxon>
    </lineage>
</organism>
<keyword evidence="3" id="KW-0804">Transcription</keyword>
<feature type="domain" description="HTH tetR-type" evidence="5">
    <location>
        <begin position="6"/>
        <end position="66"/>
    </location>
</feature>
<keyword evidence="2 4" id="KW-0238">DNA-binding</keyword>
<dbReference type="InterPro" id="IPR009057">
    <property type="entry name" value="Homeodomain-like_sf"/>
</dbReference>
<dbReference type="AlphaFoldDB" id="A0A9Q4EHU5"/>
<evidence type="ECO:0000313" key="7">
    <source>
        <dbReference type="Proteomes" id="UP001073053"/>
    </source>
</evidence>
<dbReference type="RefSeq" id="WP_268496563.1">
    <property type="nucleotide sequence ID" value="NZ_JALAVZ010000003.1"/>
</dbReference>
<accession>A0A9Q4EHU5</accession>
<dbReference type="EMBL" id="JALAWA010000003">
    <property type="protein sequence ID" value="MCY9184111.1"/>
    <property type="molecule type" value="Genomic_DNA"/>
</dbReference>
<dbReference type="Gene3D" id="1.10.357.10">
    <property type="entry name" value="Tetracycline Repressor, domain 2"/>
    <property type="match status" value="1"/>
</dbReference>
<evidence type="ECO:0000313" key="6">
    <source>
        <dbReference type="EMBL" id="MCY9184111.1"/>
    </source>
</evidence>
<dbReference type="InterPro" id="IPR001647">
    <property type="entry name" value="HTH_TetR"/>
</dbReference>
<dbReference type="Gene3D" id="1.10.10.60">
    <property type="entry name" value="Homeodomain-like"/>
    <property type="match status" value="1"/>
</dbReference>
<dbReference type="PROSITE" id="PS50977">
    <property type="entry name" value="HTH_TETR_2"/>
    <property type="match status" value="1"/>
</dbReference>
<dbReference type="InterPro" id="IPR025996">
    <property type="entry name" value="MT1864/Rv1816-like_C"/>
</dbReference>
<evidence type="ECO:0000256" key="4">
    <source>
        <dbReference type="PROSITE-ProRule" id="PRU00335"/>
    </source>
</evidence>
<gene>
    <name evidence="6" type="ORF">MOF03_05495</name>
</gene>
<keyword evidence="1" id="KW-0805">Transcription regulation</keyword>
<evidence type="ECO:0000256" key="3">
    <source>
        <dbReference type="ARBA" id="ARBA00023163"/>
    </source>
</evidence>
<reference evidence="6" key="1">
    <citation type="submission" date="2022-02" db="EMBL/GenBank/DDBJ databases">
        <title>Crop Bioprotection Bacillus Genome Sequencing.</title>
        <authorList>
            <person name="Dunlap C."/>
        </authorList>
    </citation>
    <scope>NUCLEOTIDE SEQUENCE</scope>
    <source>
        <strain evidence="6">EC49O2N-C10</strain>
    </source>
</reference>
<evidence type="ECO:0000259" key="5">
    <source>
        <dbReference type="PROSITE" id="PS50977"/>
    </source>
</evidence>
<dbReference type="SUPFAM" id="SSF48498">
    <property type="entry name" value="Tetracyclin repressor-like, C-terminal domain"/>
    <property type="match status" value="1"/>
</dbReference>
<dbReference type="InterPro" id="IPR036271">
    <property type="entry name" value="Tet_transcr_reg_TetR-rel_C_sf"/>
</dbReference>
<dbReference type="SUPFAM" id="SSF46689">
    <property type="entry name" value="Homeodomain-like"/>
    <property type="match status" value="1"/>
</dbReference>
<evidence type="ECO:0000256" key="2">
    <source>
        <dbReference type="ARBA" id="ARBA00023125"/>
    </source>
</evidence>
<dbReference type="Proteomes" id="UP001073053">
    <property type="component" value="Unassembled WGS sequence"/>
</dbReference>
<dbReference type="Pfam" id="PF13305">
    <property type="entry name" value="TetR_C_33"/>
    <property type="match status" value="1"/>
</dbReference>